<evidence type="ECO:0000313" key="1">
    <source>
        <dbReference type="EMBL" id="KRK73084.1"/>
    </source>
</evidence>
<accession>A0A0R1JPH3</accession>
<gene>
    <name evidence="1" type="ORF">FD30_GL000828</name>
</gene>
<organism evidence="1 2">
    <name type="scientific">Levilactobacillus namurensis DSM 19117</name>
    <dbReference type="NCBI Taxonomy" id="1423773"/>
    <lineage>
        <taxon>Bacteria</taxon>
        <taxon>Bacillati</taxon>
        <taxon>Bacillota</taxon>
        <taxon>Bacilli</taxon>
        <taxon>Lactobacillales</taxon>
        <taxon>Lactobacillaceae</taxon>
        <taxon>Levilactobacillus</taxon>
    </lineage>
</organism>
<sequence>MKKSFSYLLVVLTAVVVLLAGVFLVSQQHLANTTTRTAKVKPSRPKQTVTPLTAAALTKNPKLKYASVIYYGIHYSKIQRWQEASNVKRGWQVQLDRVQGTTRYSVWPDQHIQASHKNLEPNWFTLSGRQVTYHSFIVHSNGDYTVLKVSQAQLLKRINHDQAGQRVRKMLVRLSVLDER</sequence>
<dbReference type="AlphaFoldDB" id="A0A0R1JPH3"/>
<name>A0A0R1JPH3_9LACO</name>
<keyword evidence="2" id="KW-1185">Reference proteome</keyword>
<dbReference type="STRING" id="1423773.FD30_GL000828"/>
<dbReference type="GeneID" id="84782974"/>
<protein>
    <submittedName>
        <fullName evidence="1">Uncharacterized protein</fullName>
    </submittedName>
</protein>
<comment type="caution">
    <text evidence="1">The sequence shown here is derived from an EMBL/GenBank/DDBJ whole genome shotgun (WGS) entry which is preliminary data.</text>
</comment>
<dbReference type="RefSeq" id="WP_056944836.1">
    <property type="nucleotide sequence ID" value="NZ_AZDT01000063.1"/>
</dbReference>
<dbReference type="EMBL" id="AZDT01000063">
    <property type="protein sequence ID" value="KRK73084.1"/>
    <property type="molecule type" value="Genomic_DNA"/>
</dbReference>
<reference evidence="1 2" key="1">
    <citation type="journal article" date="2015" name="Genome Announc.">
        <title>Expanding the biotechnology potential of lactobacilli through comparative genomics of 213 strains and associated genera.</title>
        <authorList>
            <person name="Sun Z."/>
            <person name="Harris H.M."/>
            <person name="McCann A."/>
            <person name="Guo C."/>
            <person name="Argimon S."/>
            <person name="Zhang W."/>
            <person name="Yang X."/>
            <person name="Jeffery I.B."/>
            <person name="Cooney J.C."/>
            <person name="Kagawa T.F."/>
            <person name="Liu W."/>
            <person name="Song Y."/>
            <person name="Salvetti E."/>
            <person name="Wrobel A."/>
            <person name="Rasinkangas P."/>
            <person name="Parkhill J."/>
            <person name="Rea M.C."/>
            <person name="O'Sullivan O."/>
            <person name="Ritari J."/>
            <person name="Douillard F.P."/>
            <person name="Paul Ross R."/>
            <person name="Yang R."/>
            <person name="Briner A.E."/>
            <person name="Felis G.E."/>
            <person name="de Vos W.M."/>
            <person name="Barrangou R."/>
            <person name="Klaenhammer T.R."/>
            <person name="Caufield P.W."/>
            <person name="Cui Y."/>
            <person name="Zhang H."/>
            <person name="O'Toole P.W."/>
        </authorList>
    </citation>
    <scope>NUCLEOTIDE SEQUENCE [LARGE SCALE GENOMIC DNA]</scope>
    <source>
        <strain evidence="1 2">DSM 19117</strain>
    </source>
</reference>
<dbReference type="PATRIC" id="fig|1423773.3.peg.851"/>
<evidence type="ECO:0000313" key="2">
    <source>
        <dbReference type="Proteomes" id="UP000051162"/>
    </source>
</evidence>
<dbReference type="Proteomes" id="UP000051162">
    <property type="component" value="Unassembled WGS sequence"/>
</dbReference>
<proteinExistence type="predicted"/>
<dbReference type="OrthoDB" id="2318276at2"/>